<keyword evidence="6" id="KW-1185">Reference proteome</keyword>
<dbReference type="Gene3D" id="2.40.50.40">
    <property type="match status" value="1"/>
</dbReference>
<dbReference type="InterPro" id="IPR023780">
    <property type="entry name" value="Chromo_domain"/>
</dbReference>
<dbReference type="InterPro" id="IPR000953">
    <property type="entry name" value="Chromo/chromo_shadow_dom"/>
</dbReference>
<dbReference type="InterPro" id="IPR017984">
    <property type="entry name" value="Chromo_dom_subgr"/>
</dbReference>
<name>A0A811LNS9_9BILA</name>
<keyword evidence="2" id="KW-0539">Nucleus</keyword>
<dbReference type="Proteomes" id="UP000614601">
    <property type="component" value="Unassembled WGS sequence"/>
</dbReference>
<evidence type="ECO:0000259" key="4">
    <source>
        <dbReference type="PROSITE" id="PS50013"/>
    </source>
</evidence>
<dbReference type="Proteomes" id="UP000783686">
    <property type="component" value="Unassembled WGS sequence"/>
</dbReference>
<dbReference type="PRINTS" id="PR00504">
    <property type="entry name" value="CHROMODOMAIN"/>
</dbReference>
<evidence type="ECO:0000256" key="2">
    <source>
        <dbReference type="ARBA" id="ARBA00023242"/>
    </source>
</evidence>
<dbReference type="SMART" id="SM00298">
    <property type="entry name" value="CHROMO"/>
    <property type="match status" value="1"/>
</dbReference>
<dbReference type="SUPFAM" id="SSF54160">
    <property type="entry name" value="Chromo domain-like"/>
    <property type="match status" value="1"/>
</dbReference>
<evidence type="ECO:0000313" key="5">
    <source>
        <dbReference type="EMBL" id="CAD5228811.1"/>
    </source>
</evidence>
<sequence>MSDVPKVYEVEAILKDRVVKGEKEYFVKWKGFDSKDNTWEPIDSLFQCQRLLKVYKLKKEEEKEREREKKEKDRDEEEEKREKQRAKVKKMVESPSTSIRHHPLVTQ</sequence>
<dbReference type="InterPro" id="IPR016197">
    <property type="entry name" value="Chromo-like_dom_sf"/>
</dbReference>
<feature type="region of interest" description="Disordered" evidence="3">
    <location>
        <begin position="60"/>
        <end position="107"/>
    </location>
</feature>
<proteinExistence type="predicted"/>
<dbReference type="CDD" id="cd00024">
    <property type="entry name" value="CD_CSD"/>
    <property type="match status" value="1"/>
</dbReference>
<evidence type="ECO:0000256" key="1">
    <source>
        <dbReference type="ARBA" id="ARBA00004123"/>
    </source>
</evidence>
<dbReference type="EMBL" id="CAJFDH010000006">
    <property type="protein sequence ID" value="CAD5228811.1"/>
    <property type="molecule type" value="Genomic_DNA"/>
</dbReference>
<reference evidence="5" key="1">
    <citation type="submission" date="2020-09" db="EMBL/GenBank/DDBJ databases">
        <authorList>
            <person name="Kikuchi T."/>
        </authorList>
    </citation>
    <scope>NUCLEOTIDE SEQUENCE</scope>
    <source>
        <strain evidence="5">SH1</strain>
    </source>
</reference>
<dbReference type="InterPro" id="IPR051219">
    <property type="entry name" value="Heterochromatin_chromo-domain"/>
</dbReference>
<dbReference type="AlphaFoldDB" id="A0A811LNS9"/>
<dbReference type="PROSITE" id="PS50013">
    <property type="entry name" value="CHROMO_2"/>
    <property type="match status" value="1"/>
</dbReference>
<dbReference type="GO" id="GO:0005634">
    <property type="term" value="C:nucleus"/>
    <property type="evidence" value="ECO:0007669"/>
    <property type="project" value="UniProtKB-SubCell"/>
</dbReference>
<feature type="compositionally biased region" description="Basic and acidic residues" evidence="3">
    <location>
        <begin position="60"/>
        <end position="73"/>
    </location>
</feature>
<comment type="caution">
    <text evidence="5">The sequence shown here is derived from an EMBL/GenBank/DDBJ whole genome shotgun (WGS) entry which is preliminary data.</text>
</comment>
<dbReference type="Pfam" id="PF00385">
    <property type="entry name" value="Chromo"/>
    <property type="match status" value="1"/>
</dbReference>
<gene>
    <name evidence="5" type="ORF">BOKJ2_LOCUS12870</name>
</gene>
<dbReference type="InterPro" id="IPR023779">
    <property type="entry name" value="Chromodomain_CS"/>
</dbReference>
<dbReference type="PROSITE" id="PS00598">
    <property type="entry name" value="CHROMO_1"/>
    <property type="match status" value="1"/>
</dbReference>
<dbReference type="OrthoDB" id="1918685at2759"/>
<protein>
    <recommendedName>
        <fullName evidence="4">Chromo domain-containing protein</fullName>
    </recommendedName>
</protein>
<accession>A0A811LNS9</accession>
<feature type="domain" description="Chromo" evidence="4">
    <location>
        <begin position="8"/>
        <end position="67"/>
    </location>
</feature>
<dbReference type="PANTHER" id="PTHR22812">
    <property type="entry name" value="CHROMOBOX PROTEIN"/>
    <property type="match status" value="1"/>
</dbReference>
<organism evidence="5 6">
    <name type="scientific">Bursaphelenchus okinawaensis</name>
    <dbReference type="NCBI Taxonomy" id="465554"/>
    <lineage>
        <taxon>Eukaryota</taxon>
        <taxon>Metazoa</taxon>
        <taxon>Ecdysozoa</taxon>
        <taxon>Nematoda</taxon>
        <taxon>Chromadorea</taxon>
        <taxon>Rhabditida</taxon>
        <taxon>Tylenchina</taxon>
        <taxon>Tylenchomorpha</taxon>
        <taxon>Aphelenchoidea</taxon>
        <taxon>Aphelenchoididae</taxon>
        <taxon>Bursaphelenchus</taxon>
    </lineage>
</organism>
<evidence type="ECO:0000313" key="6">
    <source>
        <dbReference type="Proteomes" id="UP000614601"/>
    </source>
</evidence>
<evidence type="ECO:0000256" key="3">
    <source>
        <dbReference type="SAM" id="MobiDB-lite"/>
    </source>
</evidence>
<comment type="subcellular location">
    <subcellularLocation>
        <location evidence="1">Nucleus</location>
    </subcellularLocation>
</comment>
<dbReference type="EMBL" id="CAJFCW020000006">
    <property type="protein sequence ID" value="CAG9125058.1"/>
    <property type="molecule type" value="Genomic_DNA"/>
</dbReference>